<evidence type="ECO:0000313" key="3">
    <source>
        <dbReference type="EMBL" id="CAD8430240.1"/>
    </source>
</evidence>
<evidence type="ECO:0000256" key="2">
    <source>
        <dbReference type="SAM" id="SignalP"/>
    </source>
</evidence>
<organism evidence="3">
    <name type="scientific">Amorphochlora amoebiformis</name>
    <dbReference type="NCBI Taxonomy" id="1561963"/>
    <lineage>
        <taxon>Eukaryota</taxon>
        <taxon>Sar</taxon>
        <taxon>Rhizaria</taxon>
        <taxon>Cercozoa</taxon>
        <taxon>Chlorarachniophyceae</taxon>
        <taxon>Amorphochlora</taxon>
    </lineage>
</organism>
<accession>A0A7S0CPL8</accession>
<dbReference type="AlphaFoldDB" id="A0A7S0CPL8"/>
<sequence length="222" mass="25719">MRAKALIVFAVALLCRGDEFDDDEDFMMEVNGDGSMGGNQPWQNTDITTLLWKLIKDNKFDEFSVLVKKNQDLVHVRSEDGRGPLWWCYEHKREDFITLLHSLGIDQDAKDGDGLMARDMIHGPQASKFAAKLEQRRREQQIQEHMKREQEALYAQHKTCASCTEAGYGWSHEDRKCGAYENGECSGTDTDFNIEYDPDYEDDFEENEDFADENDDDDDFEF</sequence>
<evidence type="ECO:0000256" key="1">
    <source>
        <dbReference type="SAM" id="MobiDB-lite"/>
    </source>
</evidence>
<dbReference type="SUPFAM" id="SSF48403">
    <property type="entry name" value="Ankyrin repeat"/>
    <property type="match status" value="1"/>
</dbReference>
<dbReference type="InterPro" id="IPR036770">
    <property type="entry name" value="Ankyrin_rpt-contain_sf"/>
</dbReference>
<feature type="signal peptide" evidence="2">
    <location>
        <begin position="1"/>
        <end position="17"/>
    </location>
</feature>
<feature type="chain" id="PRO_5031276424" evidence="2">
    <location>
        <begin position="18"/>
        <end position="222"/>
    </location>
</feature>
<name>A0A7S0CPL8_9EUKA</name>
<feature type="region of interest" description="Disordered" evidence="1">
    <location>
        <begin position="185"/>
        <end position="222"/>
    </location>
</feature>
<protein>
    <submittedName>
        <fullName evidence="3">Uncharacterized protein</fullName>
    </submittedName>
</protein>
<dbReference type="EMBL" id="HBEM01001544">
    <property type="protein sequence ID" value="CAD8430240.1"/>
    <property type="molecule type" value="Transcribed_RNA"/>
</dbReference>
<feature type="compositionally biased region" description="Acidic residues" evidence="1">
    <location>
        <begin position="192"/>
        <end position="222"/>
    </location>
</feature>
<gene>
    <name evidence="3" type="ORF">LAMO00422_LOCUS1108</name>
</gene>
<dbReference type="Gene3D" id="1.25.40.20">
    <property type="entry name" value="Ankyrin repeat-containing domain"/>
    <property type="match status" value="1"/>
</dbReference>
<keyword evidence="2" id="KW-0732">Signal</keyword>
<reference evidence="3" key="1">
    <citation type="submission" date="2021-01" db="EMBL/GenBank/DDBJ databases">
        <authorList>
            <person name="Corre E."/>
            <person name="Pelletier E."/>
            <person name="Niang G."/>
            <person name="Scheremetjew M."/>
            <person name="Finn R."/>
            <person name="Kale V."/>
            <person name="Holt S."/>
            <person name="Cochrane G."/>
            <person name="Meng A."/>
            <person name="Brown T."/>
            <person name="Cohen L."/>
        </authorList>
    </citation>
    <scope>NUCLEOTIDE SEQUENCE</scope>
    <source>
        <strain evidence="3">CCMP2058</strain>
    </source>
</reference>
<proteinExistence type="predicted"/>